<keyword evidence="2" id="KW-1185">Reference proteome</keyword>
<evidence type="ECO:0000313" key="2">
    <source>
        <dbReference type="Proteomes" id="UP000232222"/>
    </source>
</evidence>
<dbReference type="Proteomes" id="UP000232222">
    <property type="component" value="Chromosome"/>
</dbReference>
<dbReference type="AlphaFoldDB" id="A0A2K8NS75"/>
<gene>
    <name evidence="1" type="ORF">EFREU_v1c06700</name>
</gene>
<organism evidence="1 2">
    <name type="scientific">Entomoplasma freundtii</name>
    <dbReference type="NCBI Taxonomy" id="74700"/>
    <lineage>
        <taxon>Bacteria</taxon>
        <taxon>Bacillati</taxon>
        <taxon>Mycoplasmatota</taxon>
        <taxon>Mollicutes</taxon>
        <taxon>Entomoplasmatales</taxon>
        <taxon>Entomoplasmataceae</taxon>
        <taxon>Entomoplasma</taxon>
    </lineage>
</organism>
<dbReference type="KEGG" id="efr:EFREU_v1c06700"/>
<reference evidence="1 2" key="1">
    <citation type="submission" date="2017-11" db="EMBL/GenBank/DDBJ databases">
        <title>Genome sequence of Entomoplasma freundtii BARC 318 (ATCC 51999).</title>
        <authorList>
            <person name="Lo W.-S."/>
            <person name="Gasparich G.E."/>
            <person name="Kuo C.-H."/>
        </authorList>
    </citation>
    <scope>NUCLEOTIDE SEQUENCE [LARGE SCALE GENOMIC DNA]</scope>
    <source>
        <strain evidence="1 2">BARC 318</strain>
    </source>
</reference>
<protein>
    <submittedName>
        <fullName evidence="1">Uncharacterized protein</fullName>
    </submittedName>
</protein>
<name>A0A2K8NS75_9MOLU</name>
<evidence type="ECO:0000313" key="1">
    <source>
        <dbReference type="EMBL" id="ATZ16690.1"/>
    </source>
</evidence>
<sequence length="408" mass="44664">MAIDKVSIATEQDLLKSLKISKNIVITKNLTFNQSILIPPKVKISGATGKETICFRKANSGLLFTKNNEITNLQIEGFSPQSKVIRFHNSHQVEGTYLLKNIIVLRGCIILISRKINGRLRLTINQVVIKEADATQFKERPFGYNVRVLQGALTIWNKDRKNIPIIVVKKVALGQKNKPIYGSGIMVAGTKHAQLKVDLLTTDEIHNDGKIPVGIANLITGAVFVITNAHVKEIINHQVITTYGYNDMVLDNWGVVDSWKAFQKISSQGRSAIGFVNFGYIKNLALEGPIETFGEGSRGINNYDGTIDKLSLAKITTHGDGAIGFQISKPIGDVIIKGNLETYGGLGKSLVKGVIQELKATALSIKPGGSIKSFRIEGKMIVHNQQIPTLEVLGAKPKKQQATKLKPL</sequence>
<accession>A0A2K8NS75</accession>
<proteinExistence type="predicted"/>
<dbReference type="EMBL" id="CP024962">
    <property type="protein sequence ID" value="ATZ16690.1"/>
    <property type="molecule type" value="Genomic_DNA"/>
</dbReference>
<dbReference type="OrthoDB" id="3661445at2"/>
<dbReference type="RefSeq" id="WP_100609769.1">
    <property type="nucleotide sequence ID" value="NZ_CP024962.1"/>
</dbReference>